<gene>
    <name evidence="4" type="ORF">A3C26_03720</name>
</gene>
<dbReference type="InterPro" id="IPR003337">
    <property type="entry name" value="Trehalose_PPase"/>
</dbReference>
<comment type="similarity">
    <text evidence="3">Belongs to the trehalose phosphatase family.</text>
</comment>
<dbReference type="Proteomes" id="UP000177042">
    <property type="component" value="Unassembled WGS sequence"/>
</dbReference>
<dbReference type="EMBL" id="MFCX01000013">
    <property type="protein sequence ID" value="OGE26271.1"/>
    <property type="molecule type" value="Genomic_DNA"/>
</dbReference>
<comment type="cofactor">
    <cofactor evidence="3">
        <name>Mg(2+)</name>
        <dbReference type="ChEBI" id="CHEBI:18420"/>
    </cofactor>
</comment>
<keyword evidence="3" id="KW-0460">Magnesium</keyword>
<accession>A0A1F5JCA8</accession>
<keyword evidence="3" id="KW-0479">Metal-binding</keyword>
<dbReference type="NCBIfam" id="TIGR00685">
    <property type="entry name" value="T6PP"/>
    <property type="match status" value="1"/>
</dbReference>
<comment type="function">
    <text evidence="3">Removes the phosphate from trehalose 6-phosphate to produce free trehalose.</text>
</comment>
<sequence length="286" mass="32955">MKKHIEEMISKIKSFLNSLADIKKEQKNIEINLFNPKINANLMAKFAKAQKRLMFLDYDGTLIPFKEKPWEARPSKPLLELLQKLTSNKKNEVVIISGRDKDTLGKWFGKLPINLVAEHGLFIKERWAGWKVVHFPATGWKKEALRLLSLYTDQLPKSFIEEKEYSLAWHYRLSDPLQATVKSKELMDDLVNFTASRNLQILHGNKIIEIKSVYINKGIAGSRWFAKQDFDFILAVGDDRTDEDLFSALPEHAYSIKVGSFISSARINMESYKQVLKLLSNLVKIA</sequence>
<organism evidence="4 5">
    <name type="scientific">Candidatus Daviesbacteria bacterium RIFCSPHIGHO2_02_FULL_39_12</name>
    <dbReference type="NCBI Taxonomy" id="1797770"/>
    <lineage>
        <taxon>Bacteria</taxon>
        <taxon>Candidatus Daviesiibacteriota</taxon>
    </lineage>
</organism>
<evidence type="ECO:0000256" key="1">
    <source>
        <dbReference type="ARBA" id="ARBA00006330"/>
    </source>
</evidence>
<dbReference type="GO" id="GO:0046872">
    <property type="term" value="F:metal ion binding"/>
    <property type="evidence" value="ECO:0007669"/>
    <property type="project" value="UniProtKB-KW"/>
</dbReference>
<evidence type="ECO:0000256" key="2">
    <source>
        <dbReference type="ARBA" id="ARBA00008799"/>
    </source>
</evidence>
<comment type="caution">
    <text evidence="4">The sequence shown here is derived from an EMBL/GenBank/DDBJ whole genome shotgun (WGS) entry which is preliminary data.</text>
</comment>
<dbReference type="InterPro" id="IPR036412">
    <property type="entry name" value="HAD-like_sf"/>
</dbReference>
<dbReference type="InterPro" id="IPR023214">
    <property type="entry name" value="HAD_sf"/>
</dbReference>
<comment type="similarity">
    <text evidence="1">In the C-terminal section; belongs to the trehalose phosphatase family.</text>
</comment>
<dbReference type="InterPro" id="IPR001830">
    <property type="entry name" value="Glyco_trans_20"/>
</dbReference>
<evidence type="ECO:0000256" key="3">
    <source>
        <dbReference type="RuleBase" id="RU361117"/>
    </source>
</evidence>
<proteinExistence type="inferred from homology"/>
<dbReference type="PANTHER" id="PTHR10788:SF106">
    <property type="entry name" value="BCDNA.GH08860"/>
    <property type="match status" value="1"/>
</dbReference>
<protein>
    <recommendedName>
        <fullName evidence="3">Trehalose 6-phosphate phosphatase</fullName>
        <ecNumber evidence="3">3.1.3.12</ecNumber>
    </recommendedName>
</protein>
<dbReference type="AlphaFoldDB" id="A0A1F5JCA8"/>
<dbReference type="GO" id="GO:0005992">
    <property type="term" value="P:trehalose biosynthetic process"/>
    <property type="evidence" value="ECO:0007669"/>
    <property type="project" value="UniProtKB-UniPathway"/>
</dbReference>
<evidence type="ECO:0000313" key="4">
    <source>
        <dbReference type="EMBL" id="OGE26271.1"/>
    </source>
</evidence>
<comment type="pathway">
    <text evidence="3">Glycan biosynthesis; trehalose biosynthesis.</text>
</comment>
<dbReference type="GO" id="GO:0004805">
    <property type="term" value="F:trehalose-phosphatase activity"/>
    <property type="evidence" value="ECO:0007669"/>
    <property type="project" value="UniProtKB-EC"/>
</dbReference>
<comment type="catalytic activity">
    <reaction evidence="3">
        <text>alpha,alpha-trehalose 6-phosphate + H2O = alpha,alpha-trehalose + phosphate</text>
        <dbReference type="Rhea" id="RHEA:23420"/>
        <dbReference type="ChEBI" id="CHEBI:15377"/>
        <dbReference type="ChEBI" id="CHEBI:16551"/>
        <dbReference type="ChEBI" id="CHEBI:43474"/>
        <dbReference type="ChEBI" id="CHEBI:58429"/>
        <dbReference type="EC" id="3.1.3.12"/>
    </reaction>
</comment>
<dbReference type="GO" id="GO:0003825">
    <property type="term" value="F:alpha,alpha-trehalose-phosphate synthase (UDP-forming) activity"/>
    <property type="evidence" value="ECO:0007669"/>
    <property type="project" value="TreeGrafter"/>
</dbReference>
<dbReference type="InterPro" id="IPR006379">
    <property type="entry name" value="HAD-SF_hydro_IIB"/>
</dbReference>
<keyword evidence="3" id="KW-0378">Hydrolase</keyword>
<dbReference type="EC" id="3.1.3.12" evidence="3"/>
<dbReference type="CDD" id="cd01627">
    <property type="entry name" value="HAD_TPP"/>
    <property type="match status" value="1"/>
</dbReference>
<evidence type="ECO:0000313" key="5">
    <source>
        <dbReference type="Proteomes" id="UP000177042"/>
    </source>
</evidence>
<comment type="similarity">
    <text evidence="2">Belongs to the glycosyltransferase 20 family.</text>
</comment>
<dbReference type="PANTHER" id="PTHR10788">
    <property type="entry name" value="TREHALOSE-6-PHOSPHATE SYNTHASE"/>
    <property type="match status" value="1"/>
</dbReference>
<dbReference type="Pfam" id="PF02358">
    <property type="entry name" value="Trehalose_PPase"/>
    <property type="match status" value="1"/>
</dbReference>
<dbReference type="UniPathway" id="UPA00299"/>
<dbReference type="Gene3D" id="3.30.70.1020">
    <property type="entry name" value="Trehalose-6-phosphate phosphatase related protein, domain 2"/>
    <property type="match status" value="1"/>
</dbReference>
<name>A0A1F5JCA8_9BACT</name>
<dbReference type="Gene3D" id="3.40.50.1000">
    <property type="entry name" value="HAD superfamily/HAD-like"/>
    <property type="match status" value="1"/>
</dbReference>
<reference evidence="4 5" key="1">
    <citation type="journal article" date="2016" name="Nat. Commun.">
        <title>Thousands of microbial genomes shed light on interconnected biogeochemical processes in an aquifer system.</title>
        <authorList>
            <person name="Anantharaman K."/>
            <person name="Brown C.T."/>
            <person name="Hug L.A."/>
            <person name="Sharon I."/>
            <person name="Castelle C.J."/>
            <person name="Probst A.J."/>
            <person name="Thomas B.C."/>
            <person name="Singh A."/>
            <person name="Wilkins M.J."/>
            <person name="Karaoz U."/>
            <person name="Brodie E.L."/>
            <person name="Williams K.H."/>
            <person name="Hubbard S.S."/>
            <person name="Banfield J.F."/>
        </authorList>
    </citation>
    <scope>NUCLEOTIDE SEQUENCE [LARGE SCALE GENOMIC DNA]</scope>
</reference>
<dbReference type="SUPFAM" id="SSF56784">
    <property type="entry name" value="HAD-like"/>
    <property type="match status" value="1"/>
</dbReference>
<dbReference type="NCBIfam" id="TIGR01484">
    <property type="entry name" value="HAD-SF-IIB"/>
    <property type="match status" value="1"/>
</dbReference>